<reference evidence="1" key="1">
    <citation type="journal article" date="2022" name="Int. J. Mol. Sci.">
        <title>Draft Genome of Tanacetum Coccineum: Genomic Comparison of Closely Related Tanacetum-Family Plants.</title>
        <authorList>
            <person name="Yamashiro T."/>
            <person name="Shiraishi A."/>
            <person name="Nakayama K."/>
            <person name="Satake H."/>
        </authorList>
    </citation>
    <scope>NUCLEOTIDE SEQUENCE</scope>
</reference>
<accession>A0ABQ5DIN7</accession>
<protein>
    <submittedName>
        <fullName evidence="1">Uncharacterized protein</fullName>
    </submittedName>
</protein>
<evidence type="ECO:0000313" key="2">
    <source>
        <dbReference type="Proteomes" id="UP001151760"/>
    </source>
</evidence>
<evidence type="ECO:0000313" key="1">
    <source>
        <dbReference type="EMBL" id="GJT39080.1"/>
    </source>
</evidence>
<organism evidence="1 2">
    <name type="scientific">Tanacetum coccineum</name>
    <dbReference type="NCBI Taxonomy" id="301880"/>
    <lineage>
        <taxon>Eukaryota</taxon>
        <taxon>Viridiplantae</taxon>
        <taxon>Streptophyta</taxon>
        <taxon>Embryophyta</taxon>
        <taxon>Tracheophyta</taxon>
        <taxon>Spermatophyta</taxon>
        <taxon>Magnoliopsida</taxon>
        <taxon>eudicotyledons</taxon>
        <taxon>Gunneridae</taxon>
        <taxon>Pentapetalae</taxon>
        <taxon>asterids</taxon>
        <taxon>campanulids</taxon>
        <taxon>Asterales</taxon>
        <taxon>Asteraceae</taxon>
        <taxon>Asteroideae</taxon>
        <taxon>Anthemideae</taxon>
        <taxon>Anthemidinae</taxon>
        <taxon>Tanacetum</taxon>
    </lineage>
</organism>
<dbReference type="Proteomes" id="UP001151760">
    <property type="component" value="Unassembled WGS sequence"/>
</dbReference>
<sequence length="57" mass="6426">EEKHCLLDCIDQGEDVGIKSLLDAVRITAVHVCVNVAQLDLVLLMNFKENMLSVYYC</sequence>
<reference evidence="1" key="2">
    <citation type="submission" date="2022-01" db="EMBL/GenBank/DDBJ databases">
        <authorList>
            <person name="Yamashiro T."/>
            <person name="Shiraishi A."/>
            <person name="Satake H."/>
            <person name="Nakayama K."/>
        </authorList>
    </citation>
    <scope>NUCLEOTIDE SEQUENCE</scope>
</reference>
<name>A0ABQ5DIN7_9ASTR</name>
<proteinExistence type="predicted"/>
<feature type="non-terminal residue" evidence="1">
    <location>
        <position position="1"/>
    </location>
</feature>
<gene>
    <name evidence="1" type="ORF">Tco_0938945</name>
</gene>
<comment type="caution">
    <text evidence="1">The sequence shown here is derived from an EMBL/GenBank/DDBJ whole genome shotgun (WGS) entry which is preliminary data.</text>
</comment>
<dbReference type="EMBL" id="BQNB010015357">
    <property type="protein sequence ID" value="GJT39080.1"/>
    <property type="molecule type" value="Genomic_DNA"/>
</dbReference>
<keyword evidence="2" id="KW-1185">Reference proteome</keyword>